<keyword evidence="3" id="KW-0804">Transcription</keyword>
<dbReference type="SUPFAM" id="SSF46689">
    <property type="entry name" value="Homeodomain-like"/>
    <property type="match status" value="1"/>
</dbReference>
<dbReference type="Pfam" id="PF13305">
    <property type="entry name" value="TetR_C_33"/>
    <property type="match status" value="1"/>
</dbReference>
<dbReference type="AlphaFoldDB" id="A0A7R7DV00"/>
<dbReference type="KEGG" id="atl:Athai_57990"/>
<dbReference type="Pfam" id="PF00440">
    <property type="entry name" value="TetR_N"/>
    <property type="match status" value="1"/>
</dbReference>
<feature type="domain" description="HTH tetR-type" evidence="5">
    <location>
        <begin position="6"/>
        <end position="66"/>
    </location>
</feature>
<keyword evidence="7" id="KW-1185">Reference proteome</keyword>
<dbReference type="InterPro" id="IPR050109">
    <property type="entry name" value="HTH-type_TetR-like_transc_reg"/>
</dbReference>
<evidence type="ECO:0000256" key="3">
    <source>
        <dbReference type="ARBA" id="ARBA00023163"/>
    </source>
</evidence>
<dbReference type="SUPFAM" id="SSF48498">
    <property type="entry name" value="Tetracyclin repressor-like, C-terminal domain"/>
    <property type="match status" value="1"/>
</dbReference>
<evidence type="ECO:0000313" key="7">
    <source>
        <dbReference type="Proteomes" id="UP000611640"/>
    </source>
</evidence>
<dbReference type="Gene3D" id="1.10.357.10">
    <property type="entry name" value="Tetracycline Repressor, domain 2"/>
    <property type="match status" value="1"/>
</dbReference>
<reference evidence="6 7" key="1">
    <citation type="submission" date="2020-08" db="EMBL/GenBank/DDBJ databases">
        <title>Whole genome shotgun sequence of Actinocatenispora thailandica NBRC 105041.</title>
        <authorList>
            <person name="Komaki H."/>
            <person name="Tamura T."/>
        </authorList>
    </citation>
    <scope>NUCLEOTIDE SEQUENCE [LARGE SCALE GENOMIC DNA]</scope>
    <source>
        <strain evidence="6 7">NBRC 105041</strain>
    </source>
</reference>
<evidence type="ECO:0000256" key="2">
    <source>
        <dbReference type="ARBA" id="ARBA00023125"/>
    </source>
</evidence>
<dbReference type="RefSeq" id="WP_203964356.1">
    <property type="nucleotide sequence ID" value="NZ_AP023355.1"/>
</dbReference>
<evidence type="ECO:0000259" key="5">
    <source>
        <dbReference type="PROSITE" id="PS50977"/>
    </source>
</evidence>
<name>A0A7R7DV00_9ACTN</name>
<gene>
    <name evidence="6" type="ORF">Athai_57990</name>
</gene>
<dbReference type="PROSITE" id="PS50977">
    <property type="entry name" value="HTH_TETR_2"/>
    <property type="match status" value="1"/>
</dbReference>
<dbReference type="PANTHER" id="PTHR30055:SF220">
    <property type="entry name" value="TETR-FAMILY REGULATORY PROTEIN"/>
    <property type="match status" value="1"/>
</dbReference>
<dbReference type="InterPro" id="IPR009057">
    <property type="entry name" value="Homeodomain-like_sf"/>
</dbReference>
<dbReference type="GO" id="GO:0003700">
    <property type="term" value="F:DNA-binding transcription factor activity"/>
    <property type="evidence" value="ECO:0007669"/>
    <property type="project" value="TreeGrafter"/>
</dbReference>
<dbReference type="Proteomes" id="UP000611640">
    <property type="component" value="Chromosome"/>
</dbReference>
<evidence type="ECO:0000313" key="6">
    <source>
        <dbReference type="EMBL" id="BCJ38296.1"/>
    </source>
</evidence>
<dbReference type="InterPro" id="IPR025996">
    <property type="entry name" value="MT1864/Rv1816-like_C"/>
</dbReference>
<sequence length="176" mass="18772">MAYHHGQLREAILAAAVETIEAGGLATLSLRDLARRAGVSHAAPAHHFGDRAGLLTALAADGFRLLSDALTEAGEDFLERGVAYVRFGTRHRAHFQVMFRPDLHRPDDPDLVAAQQRASDLLYSGAATVDADASTTGLAGWSLVHGFTSLYNAGALPDQPDDAEALARRVAARLIH</sequence>
<proteinExistence type="predicted"/>
<evidence type="ECO:0000256" key="4">
    <source>
        <dbReference type="PROSITE-ProRule" id="PRU00335"/>
    </source>
</evidence>
<accession>A0A7R7DV00</accession>
<protein>
    <submittedName>
        <fullName evidence="6">TetR family transcriptional regulator</fullName>
    </submittedName>
</protein>
<dbReference type="InterPro" id="IPR001647">
    <property type="entry name" value="HTH_TetR"/>
</dbReference>
<keyword evidence="2 4" id="KW-0238">DNA-binding</keyword>
<keyword evidence="1" id="KW-0805">Transcription regulation</keyword>
<evidence type="ECO:0000256" key="1">
    <source>
        <dbReference type="ARBA" id="ARBA00023015"/>
    </source>
</evidence>
<dbReference type="EMBL" id="AP023355">
    <property type="protein sequence ID" value="BCJ38296.1"/>
    <property type="molecule type" value="Genomic_DNA"/>
</dbReference>
<dbReference type="InterPro" id="IPR036271">
    <property type="entry name" value="Tet_transcr_reg_TetR-rel_C_sf"/>
</dbReference>
<feature type="DNA-binding region" description="H-T-H motif" evidence="4">
    <location>
        <begin position="29"/>
        <end position="48"/>
    </location>
</feature>
<dbReference type="PANTHER" id="PTHR30055">
    <property type="entry name" value="HTH-TYPE TRANSCRIPTIONAL REGULATOR RUTR"/>
    <property type="match status" value="1"/>
</dbReference>
<dbReference type="GO" id="GO:0000976">
    <property type="term" value="F:transcription cis-regulatory region binding"/>
    <property type="evidence" value="ECO:0007669"/>
    <property type="project" value="TreeGrafter"/>
</dbReference>
<organism evidence="6 7">
    <name type="scientific">Actinocatenispora thailandica</name>
    <dbReference type="NCBI Taxonomy" id="227318"/>
    <lineage>
        <taxon>Bacteria</taxon>
        <taxon>Bacillati</taxon>
        <taxon>Actinomycetota</taxon>
        <taxon>Actinomycetes</taxon>
        <taxon>Micromonosporales</taxon>
        <taxon>Micromonosporaceae</taxon>
        <taxon>Actinocatenispora</taxon>
    </lineage>
</organism>